<dbReference type="EMBL" id="JAPWDV010000001">
    <property type="protein sequence ID" value="KAJ6221724.1"/>
    <property type="molecule type" value="Genomic_DNA"/>
</dbReference>
<evidence type="ECO:0000256" key="7">
    <source>
        <dbReference type="ARBA" id="ARBA00023157"/>
    </source>
</evidence>
<evidence type="ECO:0000256" key="3">
    <source>
        <dbReference type="ARBA" id="ARBA00012050"/>
    </source>
</evidence>
<keyword evidence="9" id="KW-0645">Protease</keyword>
<evidence type="ECO:0000256" key="6">
    <source>
        <dbReference type="ARBA" id="ARBA00022729"/>
    </source>
</evidence>
<gene>
    <name evidence="11" type="ORF">RDWZM_000269</name>
</gene>
<keyword evidence="9" id="KW-0378">Hydrolase</keyword>
<dbReference type="SUPFAM" id="SSF50494">
    <property type="entry name" value="Trypsin-like serine proteases"/>
    <property type="match status" value="1"/>
</dbReference>
<protein>
    <recommendedName>
        <fullName evidence="4">Acrosin</fullName>
        <ecNumber evidence="3">3.4.21.10</ecNumber>
    </recommendedName>
</protein>
<dbReference type="PANTHER" id="PTHR24252">
    <property type="entry name" value="ACROSIN-RELATED"/>
    <property type="match status" value="1"/>
</dbReference>
<evidence type="ECO:0000256" key="4">
    <source>
        <dbReference type="ARBA" id="ARBA00017161"/>
    </source>
</evidence>
<accession>A0A9Q0RPE5</accession>
<evidence type="ECO:0000256" key="9">
    <source>
        <dbReference type="RuleBase" id="RU363034"/>
    </source>
</evidence>
<sequence>MKGNQVPEGKYPFIASILFKYNKDGFKHLCTGSIINDVTVMTAAHCLKSKDTSNYRVLIGQIYWPRKTIGYYYNIDNITVHPSYNESLKGFDIGLIKSKSKFQFNDHIGKVCLASPISKPDTTKCIAIGWGRTQTTGKNISDWLNEATIPLQNDSVCLQYAKSMTNVEINSKSIICAGNGMVGGPTTCNGDSGGPFICQILKNPKRWLQFGISSFGFTPGGKCVANYTYFTRVSQFIDWTVDNAEN</sequence>
<organism evidence="11 12">
    <name type="scientific">Blomia tropicalis</name>
    <name type="common">Mite</name>
    <dbReference type="NCBI Taxonomy" id="40697"/>
    <lineage>
        <taxon>Eukaryota</taxon>
        <taxon>Metazoa</taxon>
        <taxon>Ecdysozoa</taxon>
        <taxon>Arthropoda</taxon>
        <taxon>Chelicerata</taxon>
        <taxon>Arachnida</taxon>
        <taxon>Acari</taxon>
        <taxon>Acariformes</taxon>
        <taxon>Sarcoptiformes</taxon>
        <taxon>Astigmata</taxon>
        <taxon>Glycyphagoidea</taxon>
        <taxon>Echimyopodidae</taxon>
        <taxon>Blomia</taxon>
    </lineage>
</organism>
<dbReference type="EC" id="3.4.21.10" evidence="3"/>
<dbReference type="InterPro" id="IPR033116">
    <property type="entry name" value="TRYPSIN_SER"/>
</dbReference>
<dbReference type="InterPro" id="IPR018114">
    <property type="entry name" value="TRYPSIN_HIS"/>
</dbReference>
<dbReference type="SMART" id="SM00020">
    <property type="entry name" value="Tryp_SPc"/>
    <property type="match status" value="1"/>
</dbReference>
<proteinExistence type="predicted"/>
<keyword evidence="6" id="KW-0732">Signal</keyword>
<keyword evidence="7" id="KW-1015">Disulfide bond</keyword>
<evidence type="ECO:0000256" key="1">
    <source>
        <dbReference type="ARBA" id="ARBA00001656"/>
    </source>
</evidence>
<dbReference type="PROSITE" id="PS00135">
    <property type="entry name" value="TRYPSIN_SER"/>
    <property type="match status" value="1"/>
</dbReference>
<dbReference type="PANTHER" id="PTHR24252:SF8">
    <property type="entry name" value="ACROSIN"/>
    <property type="match status" value="1"/>
</dbReference>
<evidence type="ECO:0000259" key="10">
    <source>
        <dbReference type="PROSITE" id="PS50240"/>
    </source>
</evidence>
<dbReference type="OMA" id="HCLRIND"/>
<name>A0A9Q0RPE5_BLOTA</name>
<keyword evidence="8" id="KW-0325">Glycoprotein</keyword>
<dbReference type="Gene3D" id="2.40.10.10">
    <property type="entry name" value="Trypsin-like serine proteases"/>
    <property type="match status" value="1"/>
</dbReference>
<feature type="domain" description="Peptidase S1" evidence="10">
    <location>
        <begin position="1"/>
        <end position="245"/>
    </location>
</feature>
<reference evidence="11" key="1">
    <citation type="submission" date="2022-12" db="EMBL/GenBank/DDBJ databases">
        <title>Genome assemblies of Blomia tropicalis.</title>
        <authorList>
            <person name="Cui Y."/>
        </authorList>
    </citation>
    <scope>NUCLEOTIDE SEQUENCE</scope>
    <source>
        <tissue evidence="11">Adult mites</tissue>
    </source>
</reference>
<evidence type="ECO:0000313" key="12">
    <source>
        <dbReference type="Proteomes" id="UP001142055"/>
    </source>
</evidence>
<dbReference type="InterPro" id="IPR009003">
    <property type="entry name" value="Peptidase_S1_PA"/>
</dbReference>
<dbReference type="AlphaFoldDB" id="A0A9Q0RPE5"/>
<dbReference type="InterPro" id="IPR001254">
    <property type="entry name" value="Trypsin_dom"/>
</dbReference>
<dbReference type="Pfam" id="PF00089">
    <property type="entry name" value="Trypsin"/>
    <property type="match status" value="1"/>
</dbReference>
<keyword evidence="12" id="KW-1185">Reference proteome</keyword>
<dbReference type="PROSITE" id="PS00134">
    <property type="entry name" value="TRYPSIN_HIS"/>
    <property type="match status" value="1"/>
</dbReference>
<evidence type="ECO:0000256" key="5">
    <source>
        <dbReference type="ARBA" id="ARBA00022525"/>
    </source>
</evidence>
<dbReference type="GO" id="GO:0005576">
    <property type="term" value="C:extracellular region"/>
    <property type="evidence" value="ECO:0007669"/>
    <property type="project" value="UniProtKB-SubCell"/>
</dbReference>
<dbReference type="PRINTS" id="PR00722">
    <property type="entry name" value="CHYMOTRYPSIN"/>
</dbReference>
<dbReference type="FunFam" id="2.40.10.10:FF:000054">
    <property type="entry name" value="Complement C1r subcomponent"/>
    <property type="match status" value="1"/>
</dbReference>
<keyword evidence="5" id="KW-0964">Secreted</keyword>
<evidence type="ECO:0000256" key="2">
    <source>
        <dbReference type="ARBA" id="ARBA00004613"/>
    </source>
</evidence>
<dbReference type="InterPro" id="IPR043504">
    <property type="entry name" value="Peptidase_S1_PA_chymotrypsin"/>
</dbReference>
<evidence type="ECO:0000256" key="8">
    <source>
        <dbReference type="ARBA" id="ARBA00023180"/>
    </source>
</evidence>
<dbReference type="GO" id="GO:0004252">
    <property type="term" value="F:serine-type endopeptidase activity"/>
    <property type="evidence" value="ECO:0007669"/>
    <property type="project" value="InterPro"/>
</dbReference>
<keyword evidence="9" id="KW-0720">Serine protease</keyword>
<dbReference type="FunFam" id="2.40.10.10:FF:000068">
    <property type="entry name" value="transmembrane protease serine 2"/>
    <property type="match status" value="1"/>
</dbReference>
<comment type="catalytic activity">
    <reaction evidence="1">
        <text>Preferential cleavage: Arg-|-Xaa, Lys-|-Xaa.</text>
        <dbReference type="EC" id="3.4.21.10"/>
    </reaction>
</comment>
<dbReference type="PROSITE" id="PS50240">
    <property type="entry name" value="TRYPSIN_DOM"/>
    <property type="match status" value="1"/>
</dbReference>
<evidence type="ECO:0000313" key="11">
    <source>
        <dbReference type="EMBL" id="KAJ6221724.1"/>
    </source>
</evidence>
<comment type="caution">
    <text evidence="11">The sequence shown here is derived from an EMBL/GenBank/DDBJ whole genome shotgun (WGS) entry which is preliminary data.</text>
</comment>
<dbReference type="CDD" id="cd00190">
    <property type="entry name" value="Tryp_SPc"/>
    <property type="match status" value="1"/>
</dbReference>
<comment type="subcellular location">
    <subcellularLocation>
        <location evidence="2">Secreted</location>
    </subcellularLocation>
</comment>
<dbReference type="GO" id="GO:0006508">
    <property type="term" value="P:proteolysis"/>
    <property type="evidence" value="ECO:0007669"/>
    <property type="project" value="UniProtKB-KW"/>
</dbReference>
<dbReference type="InterPro" id="IPR001314">
    <property type="entry name" value="Peptidase_S1A"/>
</dbReference>
<dbReference type="Proteomes" id="UP001142055">
    <property type="component" value="Chromosome 1"/>
</dbReference>